<proteinExistence type="predicted"/>
<evidence type="ECO:0000313" key="2">
    <source>
        <dbReference type="EMBL" id="MDT0531633.1"/>
    </source>
</evidence>
<dbReference type="RefSeq" id="WP_311413484.1">
    <property type="nucleotide sequence ID" value="NZ_JAVRFL010000028.1"/>
</dbReference>
<evidence type="ECO:0000313" key="3">
    <source>
        <dbReference type="Proteomes" id="UP001180973"/>
    </source>
</evidence>
<sequence length="380" mass="40052">MSITAANALTARWASTVDNGQTVVSGAGVYPLLALLARHATGPVRDELLAVAPEPARFDLDRSPTTRLALAAWARRDLPLADRWLREVPAVMRGELTGDPAHDQRALDGWAATHTDGLVPRMPVRVTPATAMVLASALSLRTEWAAPFRDAWCQPSAGPWHGRRLVGLSRTSYDLDALRAADTPAGPLSLLTVRGAEDVDVVLALGAPQHGAAEVLPAAVGALEVPAALPVAAGPGVDEQVVDALDDRPELLVRTVAFTVSADHDLLKRAALFGLSTAAGDGDHFPGISRLLAVSQARQSATATFSATGFRAAVVTAVATRAGSARPRLTARRRRVCFDVDRPFGFLAVHRPTGLVLLAGWVTEPDAATPDAQRSPARLR</sequence>
<dbReference type="InterPro" id="IPR023796">
    <property type="entry name" value="Serpin_dom"/>
</dbReference>
<protein>
    <recommendedName>
        <fullName evidence="1">Serpin domain-containing protein</fullName>
    </recommendedName>
</protein>
<dbReference type="InterPro" id="IPR042178">
    <property type="entry name" value="Serpin_sf_1"/>
</dbReference>
<dbReference type="Gene3D" id="3.30.497.10">
    <property type="entry name" value="Antithrombin, subunit I, domain 2"/>
    <property type="match status" value="2"/>
</dbReference>
<accession>A0ABU2X0B6</accession>
<dbReference type="InterPro" id="IPR036186">
    <property type="entry name" value="Serpin_sf"/>
</dbReference>
<feature type="domain" description="Serpin" evidence="1">
    <location>
        <begin position="260"/>
        <end position="365"/>
    </location>
</feature>
<name>A0ABU2X0B6_9ACTN</name>
<keyword evidence="3" id="KW-1185">Reference proteome</keyword>
<dbReference type="EMBL" id="JAVRFL010000028">
    <property type="protein sequence ID" value="MDT0531633.1"/>
    <property type="molecule type" value="Genomic_DNA"/>
</dbReference>
<dbReference type="PANTHER" id="PTHR11461">
    <property type="entry name" value="SERINE PROTEASE INHIBITOR, SERPIN"/>
    <property type="match status" value="1"/>
</dbReference>
<dbReference type="SUPFAM" id="SSF56574">
    <property type="entry name" value="Serpins"/>
    <property type="match status" value="2"/>
</dbReference>
<evidence type="ECO:0000259" key="1">
    <source>
        <dbReference type="Pfam" id="PF00079"/>
    </source>
</evidence>
<dbReference type="InterPro" id="IPR000215">
    <property type="entry name" value="Serpin_fam"/>
</dbReference>
<dbReference type="PANTHER" id="PTHR11461:SF211">
    <property type="entry name" value="GH10112P-RELATED"/>
    <property type="match status" value="1"/>
</dbReference>
<comment type="caution">
    <text evidence="2">The sequence shown here is derived from an EMBL/GenBank/DDBJ whole genome shotgun (WGS) entry which is preliminary data.</text>
</comment>
<gene>
    <name evidence="2" type="ORF">RM555_21830</name>
</gene>
<reference evidence="2" key="1">
    <citation type="submission" date="2023-09" db="EMBL/GenBank/DDBJ databases">
        <title>30 novel species of actinomycetes from the DSMZ collection.</title>
        <authorList>
            <person name="Nouioui I."/>
        </authorList>
    </citation>
    <scope>NUCLEOTIDE SEQUENCE</scope>
    <source>
        <strain evidence="2">DSM 115977</strain>
    </source>
</reference>
<dbReference type="Proteomes" id="UP001180973">
    <property type="component" value="Unassembled WGS sequence"/>
</dbReference>
<dbReference type="Pfam" id="PF00079">
    <property type="entry name" value="Serpin"/>
    <property type="match status" value="1"/>
</dbReference>
<organism evidence="2 3">
    <name type="scientific">Micromonospora reichwaldensis</name>
    <dbReference type="NCBI Taxonomy" id="3075516"/>
    <lineage>
        <taxon>Bacteria</taxon>
        <taxon>Bacillati</taxon>
        <taxon>Actinomycetota</taxon>
        <taxon>Actinomycetes</taxon>
        <taxon>Micromonosporales</taxon>
        <taxon>Micromonosporaceae</taxon>
        <taxon>Micromonospora</taxon>
    </lineage>
</organism>